<sequence length="162" mass="18141">MEKNKNKDSAYRIARKLASEFNDSFKNMEGASVVLGVSKDSLLNYELGLCRQVPVDIVCKMADIYNAPELLNHYCCHECPIGQRTVSPINQDNIKNIYKLSISIFNLLGVGNEMSTTLLDVVEDGKITEDEKPKVDYIVDNLKKLSGLTNDLVIALEKLEVE</sequence>
<name>A0A399IIJ9_9CLOT</name>
<organism evidence="1 2">
    <name type="scientific">Clostridium chromiireducens</name>
    <dbReference type="NCBI Taxonomy" id="225345"/>
    <lineage>
        <taxon>Bacteria</taxon>
        <taxon>Bacillati</taxon>
        <taxon>Bacillota</taxon>
        <taxon>Clostridia</taxon>
        <taxon>Eubacteriales</taxon>
        <taxon>Clostridiaceae</taxon>
        <taxon>Clostridium</taxon>
    </lineage>
</organism>
<dbReference type="AlphaFoldDB" id="A0A399IIJ9"/>
<dbReference type="EMBL" id="QXDJ01000006">
    <property type="protein sequence ID" value="RII32823.1"/>
    <property type="molecule type" value="Genomic_DNA"/>
</dbReference>
<dbReference type="RefSeq" id="WP_119367898.1">
    <property type="nucleotide sequence ID" value="NZ_QXDJ01000006.1"/>
</dbReference>
<accession>A0A399IIJ9</accession>
<comment type="caution">
    <text evidence="1">The sequence shown here is derived from an EMBL/GenBank/DDBJ whole genome shotgun (WGS) entry which is preliminary data.</text>
</comment>
<protein>
    <submittedName>
        <fullName evidence="1">Transcriptional regulator</fullName>
    </submittedName>
</protein>
<dbReference type="Proteomes" id="UP000265930">
    <property type="component" value="Unassembled WGS sequence"/>
</dbReference>
<evidence type="ECO:0000313" key="2">
    <source>
        <dbReference type="Proteomes" id="UP000265930"/>
    </source>
</evidence>
<proteinExistence type="predicted"/>
<reference evidence="1 2" key="1">
    <citation type="submission" date="2018-08" db="EMBL/GenBank/DDBJ databases">
        <title>Genome of Clostridium chromiireducens C1, DSM12136.</title>
        <authorList>
            <person name="Xing M."/>
            <person name="Wei Y."/>
            <person name="Ang E.L."/>
            <person name="Zhao H."/>
            <person name="Zhang Y."/>
        </authorList>
    </citation>
    <scope>NUCLEOTIDE SEQUENCE [LARGE SCALE GENOMIC DNA]</scope>
    <source>
        <strain evidence="1 2">C1</strain>
    </source>
</reference>
<gene>
    <name evidence="1" type="ORF">D2A34_21740</name>
</gene>
<evidence type="ECO:0000313" key="1">
    <source>
        <dbReference type="EMBL" id="RII32823.1"/>
    </source>
</evidence>